<dbReference type="AlphaFoldDB" id="A0AAW6VJS3"/>
<dbReference type="RefSeq" id="WP_284093528.1">
    <property type="nucleotide sequence ID" value="NZ_JAQTJC010000012.1"/>
</dbReference>
<feature type="domain" description="DUF4158" evidence="1">
    <location>
        <begin position="6"/>
        <end position="166"/>
    </location>
</feature>
<evidence type="ECO:0000313" key="3">
    <source>
        <dbReference type="Proteomes" id="UP001237501"/>
    </source>
</evidence>
<comment type="caution">
    <text evidence="2">The sequence shown here is derived from an EMBL/GenBank/DDBJ whole genome shotgun (WGS) entry which is preliminary data.</text>
</comment>
<reference evidence="2" key="2">
    <citation type="submission" date="2023-02" db="EMBL/GenBank/DDBJ databases">
        <authorList>
            <person name="Concha-Toloza M."/>
            <person name="Lopez-Cantillo M."/>
            <person name="Molina-Mora J."/>
            <person name="Collado L."/>
        </authorList>
    </citation>
    <scope>NUCLEOTIDE SEQUENCE</scope>
    <source>
        <strain evidence="2">FR1p153A2</strain>
    </source>
</reference>
<protein>
    <submittedName>
        <fullName evidence="2">DUF4158 domain-containing protein</fullName>
    </submittedName>
</protein>
<dbReference type="EMBL" id="JAQTJK010000024">
    <property type="protein sequence ID" value="MDK2042512.1"/>
    <property type="molecule type" value="Genomic_DNA"/>
</dbReference>
<dbReference type="Proteomes" id="UP001237501">
    <property type="component" value="Unassembled WGS sequence"/>
</dbReference>
<proteinExistence type="predicted"/>
<dbReference type="InterPro" id="IPR025296">
    <property type="entry name" value="DUF4158"/>
</dbReference>
<organism evidence="2 3">
    <name type="scientific">Aliarcobacter butzleri</name>
    <dbReference type="NCBI Taxonomy" id="28197"/>
    <lineage>
        <taxon>Bacteria</taxon>
        <taxon>Pseudomonadati</taxon>
        <taxon>Campylobacterota</taxon>
        <taxon>Epsilonproteobacteria</taxon>
        <taxon>Campylobacterales</taxon>
        <taxon>Arcobacteraceae</taxon>
        <taxon>Aliarcobacter</taxon>
    </lineage>
</organism>
<gene>
    <name evidence="2" type="ORF">PT517_12060</name>
</gene>
<dbReference type="Pfam" id="PF13700">
    <property type="entry name" value="DUF4158"/>
    <property type="match status" value="1"/>
</dbReference>
<accession>A0AAW6VJS3</accession>
<evidence type="ECO:0000313" key="2">
    <source>
        <dbReference type="EMBL" id="MDK2042512.1"/>
    </source>
</evidence>
<name>A0AAW6VJS3_9BACT</name>
<sequence length="472" mass="56130">MPLIKILTSIQKKEFEEPPILEAELKNKIFKLPIELEQQVYSFNNSNNQIHFILMFGYFKITHRFFDSTSYYDEDIKYITSKFKFDDNSYSFDIGHSSLATYKNTIKKHFSCIKFTPNIYNILQNESDLLVKKLLKTQDIFYLLVEKSMELKIEIPSYTQLSTIISTSINTQNNLQYKKIKKYENNEALKNLDYLLKEDITNPTKYVLGKYKRIMHSVSASKVKQSNIDFRYLNDLSKQLEPIIKELSLDNNVIMHYAKWVEKSDMHQISRKVKHKQYFDLICFVLHQVKIRTDYLIDIFIQVMQSIKQSTLREHQTVYYEQKNNRTKNFEDLTQFLQEEIIPNILNLESILKNEFSNDEKIVVIENIISEIIKNQEFQKIKHTEFDTLNSEINYYDMLENNSSKIQIRVAKIIQNVDFDSMNSNKVFISSIEHYRNLKGKINSNSPIDFLDINIQSLLFKSDNEKYFRVSL</sequence>
<reference evidence="2" key="1">
    <citation type="journal article" date="2023" name="Antibiotics">
        <title>Genomic Characterization of Antibiotic-Resistant Campylobacterales Isolated from Chilean Poultry Meat.</title>
        <authorList>
            <person name="Concha-Toloza M."/>
            <person name="Lopez-Cantillo M."/>
            <person name="Molina-Mora J.A."/>
            <person name="Collado L."/>
        </authorList>
    </citation>
    <scope>NUCLEOTIDE SEQUENCE</scope>
    <source>
        <strain evidence="2">FR1p153A2</strain>
    </source>
</reference>
<evidence type="ECO:0000259" key="1">
    <source>
        <dbReference type="Pfam" id="PF13700"/>
    </source>
</evidence>